<sequence>MKLFVATTTLLSVLLGMHGSAAAADAAGATDSLPVPPMLLKNDSPNAEHWTFSVSPYIWAAGIHGNVGQFGMAATHISSDFGTILKNVDLSFMAGGEARYGRYGLLADVMYGRVSTGGKFDVTSKTFTSFLGGSYNVLDTGRSRLDLVAGARVWYASTEIDITGGLLNGKRRSDSATWVDAVAGVRGHYFLTDNWYLTGWGVVGTGQADLDWDVTAALGYQFKESWSVMLGYRALGVKYNKSGFVYNVVQQGPIVGLRYRF</sequence>
<proteinExistence type="predicted"/>
<dbReference type="InterPro" id="IPR036709">
    <property type="entry name" value="Autotransporte_beta_dom_sf"/>
</dbReference>
<evidence type="ECO:0000313" key="3">
    <source>
        <dbReference type="Proteomes" id="UP000333828"/>
    </source>
</evidence>
<dbReference type="EMBL" id="CABPSI010000001">
    <property type="protein sequence ID" value="VVD85567.1"/>
    <property type="molecule type" value="Genomic_DNA"/>
</dbReference>
<reference evidence="2 3" key="1">
    <citation type="submission" date="2019-08" db="EMBL/GenBank/DDBJ databases">
        <authorList>
            <person name="Peeters C."/>
        </authorList>
    </citation>
    <scope>NUCLEOTIDE SEQUENCE [LARGE SCALE GENOMIC DNA]</scope>
    <source>
        <strain evidence="2 3">LMG 31115</strain>
    </source>
</reference>
<name>A0A5E4TCQ9_9BURK</name>
<organism evidence="2 3">
    <name type="scientific">Pandoraea iniqua</name>
    <dbReference type="NCBI Taxonomy" id="2508288"/>
    <lineage>
        <taxon>Bacteria</taxon>
        <taxon>Pseudomonadati</taxon>
        <taxon>Pseudomonadota</taxon>
        <taxon>Betaproteobacteria</taxon>
        <taxon>Burkholderiales</taxon>
        <taxon>Burkholderiaceae</taxon>
        <taxon>Pandoraea</taxon>
    </lineage>
</organism>
<accession>A0A5E4TCQ9</accession>
<protein>
    <recommendedName>
        <fullName evidence="4">Outer membrane protein beta-barrel domain-containing protein</fullName>
    </recommendedName>
</protein>
<feature type="chain" id="PRO_5023120177" description="Outer membrane protein beta-barrel domain-containing protein" evidence="1">
    <location>
        <begin position="24"/>
        <end position="261"/>
    </location>
</feature>
<keyword evidence="1" id="KW-0732">Signal</keyword>
<dbReference type="SUPFAM" id="SSF103515">
    <property type="entry name" value="Autotransporter"/>
    <property type="match status" value="1"/>
</dbReference>
<keyword evidence="3" id="KW-1185">Reference proteome</keyword>
<dbReference type="AlphaFoldDB" id="A0A5E4TCQ9"/>
<feature type="signal peptide" evidence="1">
    <location>
        <begin position="1"/>
        <end position="23"/>
    </location>
</feature>
<evidence type="ECO:0008006" key="4">
    <source>
        <dbReference type="Google" id="ProtNLM"/>
    </source>
</evidence>
<evidence type="ECO:0000256" key="1">
    <source>
        <dbReference type="SAM" id="SignalP"/>
    </source>
</evidence>
<gene>
    <name evidence="2" type="ORF">PIN31115_01341</name>
</gene>
<dbReference type="Proteomes" id="UP000333828">
    <property type="component" value="Unassembled WGS sequence"/>
</dbReference>
<evidence type="ECO:0000313" key="2">
    <source>
        <dbReference type="EMBL" id="VVD85567.1"/>
    </source>
</evidence>